<organism evidence="2">
    <name type="scientific">Kitasatospora camelliae</name>
    <dbReference type="NCBI Taxonomy" id="3156397"/>
    <lineage>
        <taxon>Bacteria</taxon>
        <taxon>Bacillati</taxon>
        <taxon>Actinomycetota</taxon>
        <taxon>Actinomycetes</taxon>
        <taxon>Kitasatosporales</taxon>
        <taxon>Streptomycetaceae</taxon>
        <taxon>Kitasatospora</taxon>
    </lineage>
</organism>
<reference evidence="2" key="1">
    <citation type="submission" date="2024-06" db="EMBL/GenBank/DDBJ databases">
        <title>The genome sequences of Kitasatospora sp. strain HUAS MG31.</title>
        <authorList>
            <person name="Mo P."/>
        </authorList>
    </citation>
    <scope>NUCLEOTIDE SEQUENCE</scope>
    <source>
        <strain evidence="2">HUAS MG31</strain>
        <plasmid evidence="2">punmamed1</plasmid>
    </source>
</reference>
<feature type="compositionally biased region" description="Polar residues" evidence="1">
    <location>
        <begin position="77"/>
        <end position="86"/>
    </location>
</feature>
<proteinExistence type="predicted"/>
<dbReference type="AlphaFoldDB" id="A0AAU8KAR5"/>
<keyword evidence="2" id="KW-0614">Plasmid</keyword>
<name>A0AAU8KAR5_9ACTN</name>
<evidence type="ECO:0000256" key="1">
    <source>
        <dbReference type="SAM" id="MobiDB-lite"/>
    </source>
</evidence>
<dbReference type="RefSeq" id="WP_354645314.1">
    <property type="nucleotide sequence ID" value="NZ_CP159873.1"/>
</dbReference>
<protein>
    <submittedName>
        <fullName evidence="2">Uncharacterized protein</fullName>
    </submittedName>
</protein>
<gene>
    <name evidence="2" type="ORF">ABWK59_36190</name>
</gene>
<evidence type="ECO:0000313" key="2">
    <source>
        <dbReference type="EMBL" id="XCM84379.1"/>
    </source>
</evidence>
<feature type="region of interest" description="Disordered" evidence="1">
    <location>
        <begin position="77"/>
        <end position="130"/>
    </location>
</feature>
<sequence length="130" mass="13822">MTGTERALLVGVLGPADRPERLLIKLADGRQEVTARLEEAAARVVAAATRFHPVLPHTPASLTHWVEGGLPIRVTRTHTSADNTGPLSFAGLDTAPRQPNWPQRGPGWTGGATARSSATWSGPRLSPRPP</sequence>
<geneLocation type="plasmid" evidence="2">
    <name>punmamed1</name>
</geneLocation>
<dbReference type="EMBL" id="CP159873">
    <property type="protein sequence ID" value="XCM84379.1"/>
    <property type="molecule type" value="Genomic_DNA"/>
</dbReference>
<accession>A0AAU8KAR5</accession>
<dbReference type="KEGG" id="kcm:ABWK59_36190"/>